<evidence type="ECO:0000256" key="2">
    <source>
        <dbReference type="SAM" id="Phobius"/>
    </source>
</evidence>
<evidence type="ECO:0000313" key="4">
    <source>
        <dbReference type="Proteomes" id="UP000321234"/>
    </source>
</evidence>
<organism evidence="3 4">
    <name type="scientific">Quadrisphaera setariae</name>
    <dbReference type="NCBI Taxonomy" id="2593304"/>
    <lineage>
        <taxon>Bacteria</taxon>
        <taxon>Bacillati</taxon>
        <taxon>Actinomycetota</taxon>
        <taxon>Actinomycetes</taxon>
        <taxon>Kineosporiales</taxon>
        <taxon>Kineosporiaceae</taxon>
        <taxon>Quadrisphaera</taxon>
    </lineage>
</organism>
<dbReference type="EMBL" id="VKAC01000004">
    <property type="protein sequence ID" value="TXR56774.1"/>
    <property type="molecule type" value="Genomic_DNA"/>
</dbReference>
<reference evidence="3 4" key="1">
    <citation type="submission" date="2019-07" db="EMBL/GenBank/DDBJ databases">
        <title>Quadrisphaera sp. strain DD2A genome sequencing and assembly.</title>
        <authorList>
            <person name="Kim I."/>
        </authorList>
    </citation>
    <scope>NUCLEOTIDE SEQUENCE [LARGE SCALE GENOMIC DNA]</scope>
    <source>
        <strain evidence="3 4">DD2A</strain>
    </source>
</reference>
<proteinExistence type="predicted"/>
<evidence type="ECO:0000256" key="1">
    <source>
        <dbReference type="SAM" id="MobiDB-lite"/>
    </source>
</evidence>
<accession>A0A5C8ZGW1</accession>
<protein>
    <submittedName>
        <fullName evidence="3">Uncharacterized protein</fullName>
    </submittedName>
</protein>
<name>A0A5C8ZGW1_9ACTN</name>
<dbReference type="RefSeq" id="WP_147925903.1">
    <property type="nucleotide sequence ID" value="NZ_VKAC01000004.1"/>
</dbReference>
<sequence>MPERPAASPPLAEARPVRQPPAHLGRAYASAFVETGVLEVVLPQTEQLPATAVTTTTTTATTATTAATGSLVPAPRAAVTSDSPTPVVPQASCTCPGRGRGQGSDGRRAGDLLTGVAIGVVLGLLAVVLAGLTAAQLGVLPR</sequence>
<evidence type="ECO:0000313" key="3">
    <source>
        <dbReference type="EMBL" id="TXR56774.1"/>
    </source>
</evidence>
<keyword evidence="2" id="KW-0812">Transmembrane</keyword>
<keyword evidence="2" id="KW-1133">Transmembrane helix</keyword>
<comment type="caution">
    <text evidence="3">The sequence shown here is derived from an EMBL/GenBank/DDBJ whole genome shotgun (WGS) entry which is preliminary data.</text>
</comment>
<dbReference type="Proteomes" id="UP000321234">
    <property type="component" value="Unassembled WGS sequence"/>
</dbReference>
<gene>
    <name evidence="3" type="ORF">FMM08_08560</name>
</gene>
<feature type="region of interest" description="Disordered" evidence="1">
    <location>
        <begin position="76"/>
        <end position="106"/>
    </location>
</feature>
<keyword evidence="2" id="KW-0472">Membrane</keyword>
<keyword evidence="4" id="KW-1185">Reference proteome</keyword>
<dbReference type="AlphaFoldDB" id="A0A5C8ZGW1"/>
<feature type="transmembrane region" description="Helical" evidence="2">
    <location>
        <begin position="112"/>
        <end position="135"/>
    </location>
</feature>